<gene>
    <name evidence="1" type="ORF">J3R73_002056</name>
</gene>
<keyword evidence="2" id="KW-1185">Reference proteome</keyword>
<dbReference type="RefSeq" id="WP_307425879.1">
    <property type="nucleotide sequence ID" value="NZ_JAUSVK010000001.1"/>
</dbReference>
<organism evidence="1 2">
    <name type="scientific">Labrys monachus</name>
    <dbReference type="NCBI Taxonomy" id="217067"/>
    <lineage>
        <taxon>Bacteria</taxon>
        <taxon>Pseudomonadati</taxon>
        <taxon>Pseudomonadota</taxon>
        <taxon>Alphaproteobacteria</taxon>
        <taxon>Hyphomicrobiales</taxon>
        <taxon>Xanthobacteraceae</taxon>
        <taxon>Labrys</taxon>
    </lineage>
</organism>
<evidence type="ECO:0000313" key="2">
    <source>
        <dbReference type="Proteomes" id="UP001237448"/>
    </source>
</evidence>
<sequence>MSAASGQAAPGPAWPPLRIGPIAARIEAEEVRRYREATACDGLPPEEATPEAVPATFPAIWLWHPAARAAMADLAGDAHRVPVLIAQRFEYRRLLRIGEDIRFVILRRAAPARPEDVQIEAHIETPDGDVVATFGATYRLFDLRPEAS</sequence>
<comment type="caution">
    <text evidence="1">The sequence shown here is derived from an EMBL/GenBank/DDBJ whole genome shotgun (WGS) entry which is preliminary data.</text>
</comment>
<accession>A0ABU0FDM7</accession>
<name>A0ABU0FDM7_9HYPH</name>
<proteinExistence type="predicted"/>
<reference evidence="1 2" key="1">
    <citation type="submission" date="2023-07" db="EMBL/GenBank/DDBJ databases">
        <title>Genomic Encyclopedia of Type Strains, Phase IV (KMG-IV): sequencing the most valuable type-strain genomes for metagenomic binning, comparative biology and taxonomic classification.</title>
        <authorList>
            <person name="Goeker M."/>
        </authorList>
    </citation>
    <scope>NUCLEOTIDE SEQUENCE [LARGE SCALE GENOMIC DNA]</scope>
    <source>
        <strain evidence="1 2">DSM 5896</strain>
    </source>
</reference>
<evidence type="ECO:0000313" key="1">
    <source>
        <dbReference type="EMBL" id="MDQ0392264.1"/>
    </source>
</evidence>
<dbReference type="Proteomes" id="UP001237448">
    <property type="component" value="Unassembled WGS sequence"/>
</dbReference>
<protein>
    <submittedName>
        <fullName evidence="1">Uncharacterized protein</fullName>
    </submittedName>
</protein>
<dbReference type="EMBL" id="JAUSVK010000001">
    <property type="protein sequence ID" value="MDQ0392264.1"/>
    <property type="molecule type" value="Genomic_DNA"/>
</dbReference>